<dbReference type="Proteomes" id="UP000019402">
    <property type="component" value="Unassembled WGS sequence"/>
</dbReference>
<evidence type="ECO:0000256" key="1">
    <source>
        <dbReference type="SAM" id="MobiDB-lite"/>
    </source>
</evidence>
<keyword evidence="4" id="KW-1185">Reference proteome</keyword>
<dbReference type="AlphaFoldDB" id="W7YNK1"/>
<evidence type="ECO:0000259" key="2">
    <source>
        <dbReference type="Pfam" id="PF07603"/>
    </source>
</evidence>
<gene>
    <name evidence="3" type="ORF">JCM21142_72702</name>
</gene>
<evidence type="ECO:0000313" key="4">
    <source>
        <dbReference type="Proteomes" id="UP000019402"/>
    </source>
</evidence>
<comment type="caution">
    <text evidence="3">The sequence shown here is derived from an EMBL/GenBank/DDBJ whole genome shotgun (WGS) entry which is preliminary data.</text>
</comment>
<dbReference type="RefSeq" id="WP_052522244.1">
    <property type="nucleotide sequence ID" value="NZ_BAMD01000035.1"/>
</dbReference>
<feature type="domain" description="Lcl C-terminal" evidence="2">
    <location>
        <begin position="2"/>
        <end position="88"/>
    </location>
</feature>
<sequence>MAWVSERNKENYLGYNDWRLPNAKELHSILDYSNAPQYNHQAAIHPLFKITKIKDEAQNDNYPFFWSSTTLAGQRGGQQAIYICFGEALGFMKNRRSNTTELMDVHGAGAQRSDPKVGDPDDYPQGHGPQGDVIRIYNYVRMVRNL</sequence>
<protein>
    <recommendedName>
        <fullName evidence="2">Lcl C-terminal domain-containing protein</fullName>
    </recommendedName>
</protein>
<feature type="region of interest" description="Disordered" evidence="1">
    <location>
        <begin position="109"/>
        <end position="130"/>
    </location>
</feature>
<accession>W7YNK1</accession>
<dbReference type="EMBL" id="BAMD01000035">
    <property type="protein sequence ID" value="GAF04009.1"/>
    <property type="molecule type" value="Genomic_DNA"/>
</dbReference>
<proteinExistence type="predicted"/>
<name>W7YNK1_9BACT</name>
<organism evidence="3 4">
    <name type="scientific">Saccharicrinis fermentans DSM 9555 = JCM 21142</name>
    <dbReference type="NCBI Taxonomy" id="869213"/>
    <lineage>
        <taxon>Bacteria</taxon>
        <taxon>Pseudomonadati</taxon>
        <taxon>Bacteroidota</taxon>
        <taxon>Bacteroidia</taxon>
        <taxon>Marinilabiliales</taxon>
        <taxon>Marinilabiliaceae</taxon>
        <taxon>Saccharicrinis</taxon>
    </lineage>
</organism>
<dbReference type="Pfam" id="PF07603">
    <property type="entry name" value="Lcl_C"/>
    <property type="match status" value="1"/>
</dbReference>
<evidence type="ECO:0000313" key="3">
    <source>
        <dbReference type="EMBL" id="GAF04009.1"/>
    </source>
</evidence>
<reference evidence="3 4" key="1">
    <citation type="journal article" date="2014" name="Genome Announc.">
        <title>Draft Genome Sequence of Cytophaga fermentans JCM 21142T, a Facultative Anaerobe Isolated from Marine Mud.</title>
        <authorList>
            <person name="Starns D."/>
            <person name="Oshima K."/>
            <person name="Suda W."/>
            <person name="Iino T."/>
            <person name="Yuki M."/>
            <person name="Inoue J."/>
            <person name="Kitamura K."/>
            <person name="Iida T."/>
            <person name="Darby A."/>
            <person name="Hattori M."/>
            <person name="Ohkuma M."/>
        </authorList>
    </citation>
    <scope>NUCLEOTIDE SEQUENCE [LARGE SCALE GENOMIC DNA]</scope>
    <source>
        <strain evidence="3 4">JCM 21142</strain>
    </source>
</reference>
<dbReference type="InterPro" id="IPR011460">
    <property type="entry name" value="Lcl_C"/>
</dbReference>
<dbReference type="eggNOG" id="COG1262">
    <property type="taxonomic scope" value="Bacteria"/>
</dbReference>